<reference evidence="3 4" key="1">
    <citation type="submission" date="2019-09" db="EMBL/GenBank/DDBJ databases">
        <title>Bird 10,000 Genomes (B10K) Project - Family phase.</title>
        <authorList>
            <person name="Zhang G."/>
        </authorList>
    </citation>
    <scope>NUCLEOTIDE SEQUENCE [LARGE SCALE GENOMIC DNA]</scope>
    <source>
        <strain evidence="3">B10K-DU-002-43</strain>
        <tissue evidence="3">Muscle</tissue>
    </source>
</reference>
<keyword evidence="1" id="KW-0862">Zinc</keyword>
<feature type="non-terminal residue" evidence="3">
    <location>
        <position position="1"/>
    </location>
</feature>
<dbReference type="Pfam" id="PF00098">
    <property type="entry name" value="zf-CCHC"/>
    <property type="match status" value="1"/>
</dbReference>
<dbReference type="GO" id="GO:0008270">
    <property type="term" value="F:zinc ion binding"/>
    <property type="evidence" value="ECO:0007669"/>
    <property type="project" value="UniProtKB-KW"/>
</dbReference>
<dbReference type="PANTHER" id="PTHR40389:SF3">
    <property type="entry name" value="IGE-BINDING PROTEIN"/>
    <property type="match status" value="1"/>
</dbReference>
<dbReference type="InterPro" id="IPR036875">
    <property type="entry name" value="Znf_CCHC_sf"/>
</dbReference>
<dbReference type="PROSITE" id="PS50158">
    <property type="entry name" value="ZF_CCHC"/>
    <property type="match status" value="1"/>
</dbReference>
<dbReference type="InterPro" id="IPR050195">
    <property type="entry name" value="Primate_lentivir_Gag_pol-like"/>
</dbReference>
<organism evidence="3 4">
    <name type="scientific">Leiothrix lutea</name>
    <name type="common">Red-billed leiothrix</name>
    <name type="synonym">Sylvia lutea</name>
    <dbReference type="NCBI Taxonomy" id="36275"/>
    <lineage>
        <taxon>Eukaryota</taxon>
        <taxon>Metazoa</taxon>
        <taxon>Chordata</taxon>
        <taxon>Craniata</taxon>
        <taxon>Vertebrata</taxon>
        <taxon>Euteleostomi</taxon>
        <taxon>Archelosauria</taxon>
        <taxon>Archosauria</taxon>
        <taxon>Dinosauria</taxon>
        <taxon>Saurischia</taxon>
        <taxon>Theropoda</taxon>
        <taxon>Coelurosauria</taxon>
        <taxon>Aves</taxon>
        <taxon>Neognathae</taxon>
        <taxon>Neoaves</taxon>
        <taxon>Telluraves</taxon>
        <taxon>Australaves</taxon>
        <taxon>Passeriformes</taxon>
        <taxon>Sylvioidea</taxon>
        <taxon>Leiothrichidae</taxon>
        <taxon>Leiothrix</taxon>
    </lineage>
</organism>
<evidence type="ECO:0000313" key="3">
    <source>
        <dbReference type="EMBL" id="NXP35226.1"/>
    </source>
</evidence>
<dbReference type="Proteomes" id="UP000524007">
    <property type="component" value="Unassembled WGS sequence"/>
</dbReference>
<dbReference type="Gene3D" id="1.10.1200.30">
    <property type="match status" value="1"/>
</dbReference>
<evidence type="ECO:0000256" key="1">
    <source>
        <dbReference type="PROSITE-ProRule" id="PRU00047"/>
    </source>
</evidence>
<comment type="caution">
    <text evidence="3">The sequence shown here is derived from an EMBL/GenBank/DDBJ whole genome shotgun (WGS) entry which is preliminary data.</text>
</comment>
<dbReference type="PANTHER" id="PTHR40389">
    <property type="entry name" value="ENDOGENOUS RETROVIRUS GROUP K MEMBER 24 GAG POLYPROTEIN-RELATED"/>
    <property type="match status" value="1"/>
</dbReference>
<name>A0A7L1ZJT5_LEILU</name>
<gene>
    <name evidence="3" type="primary">Ervk5_1</name>
    <name evidence="3" type="ORF">LEILUT_R15154</name>
</gene>
<dbReference type="SMART" id="SM00343">
    <property type="entry name" value="ZnF_C2HC"/>
    <property type="match status" value="1"/>
</dbReference>
<proteinExistence type="predicted"/>
<accession>A0A7L1ZJT5</accession>
<dbReference type="InterPro" id="IPR008916">
    <property type="entry name" value="Retrov_capsid_C"/>
</dbReference>
<keyword evidence="1" id="KW-0863">Zinc-finger</keyword>
<dbReference type="AlphaFoldDB" id="A0A7L1ZJT5"/>
<protein>
    <submittedName>
        <fullName evidence="3">GAK5 protein</fullName>
    </submittedName>
</protein>
<evidence type="ECO:0000313" key="4">
    <source>
        <dbReference type="Proteomes" id="UP000524007"/>
    </source>
</evidence>
<sequence length="73" mass="7763">ANSQCQKVLTPLKNPTIMEMIEVCNRIGTVEHKFETMAAASAALKVAPGPAQETCFGCGKPGHLKRDCHAPKG</sequence>
<dbReference type="SUPFAM" id="SSF57756">
    <property type="entry name" value="Retrovirus zinc finger-like domains"/>
    <property type="match status" value="1"/>
</dbReference>
<evidence type="ECO:0000259" key="2">
    <source>
        <dbReference type="PROSITE" id="PS50158"/>
    </source>
</evidence>
<dbReference type="Gene3D" id="4.10.60.10">
    <property type="entry name" value="Zinc finger, CCHC-type"/>
    <property type="match status" value="1"/>
</dbReference>
<keyword evidence="4" id="KW-1185">Reference proteome</keyword>
<keyword evidence="1" id="KW-0479">Metal-binding</keyword>
<dbReference type="InterPro" id="IPR001878">
    <property type="entry name" value="Znf_CCHC"/>
</dbReference>
<feature type="domain" description="CCHC-type" evidence="2">
    <location>
        <begin position="55"/>
        <end position="68"/>
    </location>
</feature>
<dbReference type="EMBL" id="VXBY01000777">
    <property type="protein sequence ID" value="NXP35226.1"/>
    <property type="molecule type" value="Genomic_DNA"/>
</dbReference>
<dbReference type="GO" id="GO:0003676">
    <property type="term" value="F:nucleic acid binding"/>
    <property type="evidence" value="ECO:0007669"/>
    <property type="project" value="InterPro"/>
</dbReference>
<feature type="non-terminal residue" evidence="3">
    <location>
        <position position="73"/>
    </location>
</feature>